<dbReference type="SUPFAM" id="SSF53795">
    <property type="entry name" value="PEP carboxykinase-like"/>
    <property type="match status" value="1"/>
</dbReference>
<keyword evidence="2" id="KW-1185">Reference proteome</keyword>
<evidence type="ECO:0008006" key="3">
    <source>
        <dbReference type="Google" id="ProtNLM"/>
    </source>
</evidence>
<comment type="caution">
    <text evidence="1">The sequence shown here is derived from an EMBL/GenBank/DDBJ whole genome shotgun (WGS) entry which is preliminary data.</text>
</comment>
<dbReference type="InterPro" id="IPR027417">
    <property type="entry name" value="P-loop_NTPase"/>
</dbReference>
<gene>
    <name evidence="1" type="ORF">BDD21_5072</name>
</gene>
<protein>
    <recommendedName>
        <fullName evidence="3">Hpr(Ser) kinase/phosphatase</fullName>
    </recommendedName>
</protein>
<dbReference type="Proteomes" id="UP000274556">
    <property type="component" value="Unassembled WGS sequence"/>
</dbReference>
<accession>A0A495VFX8</accession>
<dbReference type="EMBL" id="RBXL01000001">
    <property type="protein sequence ID" value="RKT47483.1"/>
    <property type="molecule type" value="Genomic_DNA"/>
</dbReference>
<reference evidence="1 2" key="1">
    <citation type="submission" date="2018-10" db="EMBL/GenBank/DDBJ databases">
        <title>Genomic Encyclopedia of Archaeal and Bacterial Type Strains, Phase II (KMG-II): from individual species to whole genera.</title>
        <authorList>
            <person name="Goeker M."/>
        </authorList>
    </citation>
    <scope>NUCLEOTIDE SEQUENCE [LARGE SCALE GENOMIC DNA]</scope>
    <source>
        <strain evidence="1 2">DSM 235</strain>
    </source>
</reference>
<evidence type="ECO:0000313" key="2">
    <source>
        <dbReference type="Proteomes" id="UP000274556"/>
    </source>
</evidence>
<evidence type="ECO:0000313" key="1">
    <source>
        <dbReference type="EMBL" id="RKT47483.1"/>
    </source>
</evidence>
<dbReference type="Gene3D" id="3.40.50.300">
    <property type="entry name" value="P-loop containing nucleotide triphosphate hydrolases"/>
    <property type="match status" value="1"/>
</dbReference>
<dbReference type="AlphaFoldDB" id="A0A495VFX8"/>
<name>A0A495VFX8_9GAMM</name>
<organism evidence="1 2">
    <name type="scientific">Thiocapsa rosea</name>
    <dbReference type="NCBI Taxonomy" id="69360"/>
    <lineage>
        <taxon>Bacteria</taxon>
        <taxon>Pseudomonadati</taxon>
        <taxon>Pseudomonadota</taxon>
        <taxon>Gammaproteobacteria</taxon>
        <taxon>Chromatiales</taxon>
        <taxon>Chromatiaceae</taxon>
        <taxon>Thiocapsa</taxon>
    </lineage>
</organism>
<proteinExistence type="predicted"/>
<sequence length="289" mass="31519">MRHSSRQQATTLPGRLCFNVLGCSVEVRWYRHDFGDAADAAFRGFAPFCSKGRAELCYSVDTDNLGGDQSVVLRDHEPIATARDVGLLLFEVQRDLVVTLQRLRPDLLFFHSAVLQRDGVAILLAAPSGSGKSTTCWGLLHHGFDYMSDELAPIDPQTNLVYPYPVALTLKSAPAKPYCLPVDAFQTARAAYVPADVLPAVQSQEPIPIGAVLFVRYSPLEQKPHLRSLTAAEATVFLYPNLLNALAHESMGLDQVIRLTSSVPCYELVSAGLKSTASYVASYFTTGLS</sequence>